<protein>
    <submittedName>
        <fullName evidence="1">Uncharacterized protein</fullName>
    </submittedName>
</protein>
<dbReference type="EMBL" id="KQ983098">
    <property type="protein sequence ID" value="KYQ47482.1"/>
    <property type="molecule type" value="Genomic_DNA"/>
</dbReference>
<dbReference type="AlphaFoldDB" id="A0A151WI24"/>
<proteinExistence type="predicted"/>
<name>A0A151WI24_9HYME</name>
<evidence type="ECO:0000313" key="1">
    <source>
        <dbReference type="EMBL" id="KYQ47482.1"/>
    </source>
</evidence>
<reference evidence="1 2" key="1">
    <citation type="submission" date="2015-09" db="EMBL/GenBank/DDBJ databases">
        <title>Trachymyrmex zeteki WGS genome.</title>
        <authorList>
            <person name="Nygaard S."/>
            <person name="Hu H."/>
            <person name="Boomsma J."/>
            <person name="Zhang G."/>
        </authorList>
    </citation>
    <scope>NUCLEOTIDE SEQUENCE [LARGE SCALE GENOMIC DNA]</scope>
    <source>
        <strain evidence="1">Tzet28-1</strain>
        <tissue evidence="1">Whole body</tissue>
    </source>
</reference>
<evidence type="ECO:0000313" key="2">
    <source>
        <dbReference type="Proteomes" id="UP000075809"/>
    </source>
</evidence>
<gene>
    <name evidence="1" type="ORF">ALC60_13497</name>
</gene>
<accession>A0A151WI24</accession>
<organism evidence="1 2">
    <name type="scientific">Mycetomoellerius zeteki</name>
    <dbReference type="NCBI Taxonomy" id="64791"/>
    <lineage>
        <taxon>Eukaryota</taxon>
        <taxon>Metazoa</taxon>
        <taxon>Ecdysozoa</taxon>
        <taxon>Arthropoda</taxon>
        <taxon>Hexapoda</taxon>
        <taxon>Insecta</taxon>
        <taxon>Pterygota</taxon>
        <taxon>Neoptera</taxon>
        <taxon>Endopterygota</taxon>
        <taxon>Hymenoptera</taxon>
        <taxon>Apocrita</taxon>
        <taxon>Aculeata</taxon>
        <taxon>Formicoidea</taxon>
        <taxon>Formicidae</taxon>
        <taxon>Myrmicinae</taxon>
        <taxon>Mycetomoellerius</taxon>
    </lineage>
</organism>
<keyword evidence="2" id="KW-1185">Reference proteome</keyword>
<dbReference type="Proteomes" id="UP000075809">
    <property type="component" value="Unassembled WGS sequence"/>
</dbReference>
<sequence length="112" mass="12714">MTGSENLIQFPVVSVHSSRVSRRERHATMRGALRSNIGLKWALGRILAERLSVQAPPAVLVVGRKRECALFFGKRNLGKKSERFRRRSREKKRRSDSVNLVFSILVAVKCPT</sequence>